<keyword evidence="11" id="KW-1185">Reference proteome</keyword>
<comment type="caution">
    <text evidence="10">The sequence shown here is derived from an EMBL/GenBank/DDBJ whole genome shotgun (WGS) entry which is preliminary data.</text>
</comment>
<evidence type="ECO:0000256" key="2">
    <source>
        <dbReference type="ARBA" id="ARBA00022679"/>
    </source>
</evidence>
<evidence type="ECO:0000256" key="7">
    <source>
        <dbReference type="ARBA" id="ARBA00022842"/>
    </source>
</evidence>
<feature type="binding site" evidence="8">
    <location>
        <position position="93"/>
    </location>
    <ligand>
        <name>substrate</name>
    </ligand>
</feature>
<comment type="catalytic activity">
    <reaction evidence="8">
        <text>acetate + ATP = acetyl phosphate + ADP</text>
        <dbReference type="Rhea" id="RHEA:11352"/>
        <dbReference type="ChEBI" id="CHEBI:22191"/>
        <dbReference type="ChEBI" id="CHEBI:30089"/>
        <dbReference type="ChEBI" id="CHEBI:30616"/>
        <dbReference type="ChEBI" id="CHEBI:456216"/>
        <dbReference type="EC" id="2.7.2.1"/>
    </reaction>
</comment>
<dbReference type="InterPro" id="IPR000890">
    <property type="entry name" value="Aliphatic_acid_kin_short-chain"/>
</dbReference>
<keyword evidence="6 8" id="KW-0067">ATP-binding</keyword>
<evidence type="ECO:0000256" key="1">
    <source>
        <dbReference type="ARBA" id="ARBA00022490"/>
    </source>
</evidence>
<keyword evidence="2 8" id="KW-0808">Transferase</keyword>
<feature type="binding site" evidence="8">
    <location>
        <begin position="328"/>
        <end position="332"/>
    </location>
    <ligand>
        <name>ATP</name>
        <dbReference type="ChEBI" id="CHEBI:30616"/>
    </ligand>
</feature>
<dbReference type="InterPro" id="IPR004372">
    <property type="entry name" value="Ac/propionate_kinase"/>
</dbReference>
<dbReference type="PANTHER" id="PTHR21060">
    <property type="entry name" value="ACETATE KINASE"/>
    <property type="match status" value="1"/>
</dbReference>
<dbReference type="PANTHER" id="PTHR21060:SF21">
    <property type="entry name" value="ACETATE KINASE"/>
    <property type="match status" value="1"/>
</dbReference>
<evidence type="ECO:0000256" key="8">
    <source>
        <dbReference type="HAMAP-Rule" id="MF_00020"/>
    </source>
</evidence>
<dbReference type="HAMAP" id="MF_00020">
    <property type="entry name" value="Acetate_kinase"/>
    <property type="match status" value="1"/>
</dbReference>
<comment type="subcellular location">
    <subcellularLocation>
        <location evidence="8">Cytoplasm</location>
    </subcellularLocation>
</comment>
<dbReference type="Gene3D" id="3.30.420.40">
    <property type="match status" value="2"/>
</dbReference>
<evidence type="ECO:0000313" key="11">
    <source>
        <dbReference type="Proteomes" id="UP001595536"/>
    </source>
</evidence>
<evidence type="ECO:0000256" key="5">
    <source>
        <dbReference type="ARBA" id="ARBA00022777"/>
    </source>
</evidence>
<dbReference type="NCBIfam" id="NF005462">
    <property type="entry name" value="PRK07058.1"/>
    <property type="match status" value="1"/>
</dbReference>
<comment type="cofactor">
    <cofactor evidence="8">
        <name>Mg(2+)</name>
        <dbReference type="ChEBI" id="CHEBI:18420"/>
    </cofactor>
    <cofactor evidence="8">
        <name>Mn(2+)</name>
        <dbReference type="ChEBI" id="CHEBI:29035"/>
    </cofactor>
    <text evidence="8">Mg(2+). Can also accept Mn(2+).</text>
</comment>
<name>A0ABV7LAK9_9HYPH</name>
<reference evidence="11" key="1">
    <citation type="journal article" date="2019" name="Int. J. Syst. Evol. Microbiol.">
        <title>The Global Catalogue of Microorganisms (GCM) 10K type strain sequencing project: providing services to taxonomists for standard genome sequencing and annotation.</title>
        <authorList>
            <consortium name="The Broad Institute Genomics Platform"/>
            <consortium name="The Broad Institute Genome Sequencing Center for Infectious Disease"/>
            <person name="Wu L."/>
            <person name="Ma J."/>
        </authorList>
    </citation>
    <scope>NUCLEOTIDE SEQUENCE [LARGE SCALE GENOMIC DNA]</scope>
    <source>
        <strain evidence="11">CCM 7941</strain>
    </source>
</reference>
<dbReference type="RefSeq" id="WP_376828833.1">
    <property type="nucleotide sequence ID" value="NZ_JBHLWR010000004.1"/>
</dbReference>
<feature type="binding site" evidence="8">
    <location>
        <begin position="283"/>
        <end position="285"/>
    </location>
    <ligand>
        <name>ATP</name>
        <dbReference type="ChEBI" id="CHEBI:30616"/>
    </ligand>
</feature>
<gene>
    <name evidence="8" type="primary">ackA</name>
    <name evidence="10" type="ORF">ACFOEX_00410</name>
</gene>
<feature type="site" description="Transition state stabilizer" evidence="8">
    <location>
        <position position="241"/>
    </location>
</feature>
<keyword evidence="3 8" id="KW-0479">Metal-binding</keyword>
<dbReference type="SUPFAM" id="SSF53067">
    <property type="entry name" value="Actin-like ATPase domain"/>
    <property type="match status" value="2"/>
</dbReference>
<comment type="pathway">
    <text evidence="8">Metabolic intermediate biosynthesis; acetyl-CoA biosynthesis; acetyl-CoA from acetate: step 1/2.</text>
</comment>
<evidence type="ECO:0000256" key="4">
    <source>
        <dbReference type="ARBA" id="ARBA00022741"/>
    </source>
</evidence>
<dbReference type="PRINTS" id="PR00471">
    <property type="entry name" value="ACETATEKNASE"/>
</dbReference>
<organism evidence="10 11">
    <name type="scientific">Camelimonas abortus</name>
    <dbReference type="NCBI Taxonomy" id="1017184"/>
    <lineage>
        <taxon>Bacteria</taxon>
        <taxon>Pseudomonadati</taxon>
        <taxon>Pseudomonadota</taxon>
        <taxon>Alphaproteobacteria</taxon>
        <taxon>Hyphomicrobiales</taxon>
        <taxon>Chelatococcaceae</taxon>
        <taxon>Camelimonas</taxon>
    </lineage>
</organism>
<comment type="function">
    <text evidence="8">Catalyzes the formation of acetyl phosphate from acetate and ATP. Can also catalyze the reverse reaction.</text>
</comment>
<sequence length="395" mass="41822">MEPERLLVTFNAGSSTVKIGLFAREGGTARRIGKGMIDFRDRPLRLELTEGPDHFDIALAAEPGEALDDVLAEAFGRLSWHFDLEAVAAVGHRVVHGGDLFDGPAVINDDTLGKMRALAALAPLHQPQALRLVEAIARMRPQLPQTASFDTAFHRSNADLVRRFALPRALHDAGVKRYGFHGLSCASIASELARRAPRLAAGRVIVAHMGSGVSLCGMEGGLSRDVSMGFSTLDGAPMATRCGALDPGVLLHLLQQKGMSADTLADLLYHRSGLLGVSGLSGDTRELLRSDRPEAREALELYALRIAGEAARIAATLGGLDGFVFTAGVGEHQPQVRAMIAARLEWLGLKLDAAANAANAPVISSPGSAVTAMVIPTDEEQVIADDIMGALGWRG</sequence>
<dbReference type="EMBL" id="JBHRUV010000002">
    <property type="protein sequence ID" value="MFC3264821.1"/>
    <property type="molecule type" value="Genomic_DNA"/>
</dbReference>
<evidence type="ECO:0000256" key="6">
    <source>
        <dbReference type="ARBA" id="ARBA00022840"/>
    </source>
</evidence>
<evidence type="ECO:0000256" key="9">
    <source>
        <dbReference type="RuleBase" id="RU003835"/>
    </source>
</evidence>
<evidence type="ECO:0000256" key="3">
    <source>
        <dbReference type="ARBA" id="ARBA00022723"/>
    </source>
</evidence>
<feature type="binding site" evidence="8">
    <location>
        <position position="18"/>
    </location>
    <ligand>
        <name>ATP</name>
        <dbReference type="ChEBI" id="CHEBI:30616"/>
    </ligand>
</feature>
<evidence type="ECO:0000313" key="10">
    <source>
        <dbReference type="EMBL" id="MFC3264821.1"/>
    </source>
</evidence>
<keyword evidence="4 8" id="KW-0547">Nucleotide-binding</keyword>
<feature type="site" description="Transition state stabilizer" evidence="8">
    <location>
        <position position="181"/>
    </location>
</feature>
<dbReference type="Proteomes" id="UP001595536">
    <property type="component" value="Unassembled WGS sequence"/>
</dbReference>
<comment type="similarity">
    <text evidence="8 9">Belongs to the acetokinase family.</text>
</comment>
<dbReference type="PIRSF" id="PIRSF000722">
    <property type="entry name" value="Acetate_prop_kin"/>
    <property type="match status" value="1"/>
</dbReference>
<feature type="binding site" evidence="8">
    <location>
        <position position="11"/>
    </location>
    <ligand>
        <name>Mg(2+)</name>
        <dbReference type="ChEBI" id="CHEBI:18420"/>
    </ligand>
</feature>
<feature type="binding site" evidence="8">
    <location>
        <begin position="208"/>
        <end position="212"/>
    </location>
    <ligand>
        <name>ATP</name>
        <dbReference type="ChEBI" id="CHEBI:30616"/>
    </ligand>
</feature>
<keyword evidence="1 8" id="KW-0963">Cytoplasm</keyword>
<dbReference type="Pfam" id="PF00871">
    <property type="entry name" value="Acetate_kinase"/>
    <property type="match status" value="1"/>
</dbReference>
<accession>A0ABV7LAK9</accession>
<feature type="active site" description="Proton donor/acceptor" evidence="8">
    <location>
        <position position="150"/>
    </location>
</feature>
<dbReference type="InterPro" id="IPR043129">
    <property type="entry name" value="ATPase_NBD"/>
</dbReference>
<dbReference type="GO" id="GO:0016301">
    <property type="term" value="F:kinase activity"/>
    <property type="evidence" value="ECO:0007669"/>
    <property type="project" value="UniProtKB-KW"/>
</dbReference>
<comment type="subunit">
    <text evidence="8">Homodimer.</text>
</comment>
<proteinExistence type="inferred from homology"/>
<protein>
    <recommendedName>
        <fullName evidence="8">Acetate kinase</fullName>
        <ecNumber evidence="8">2.7.2.1</ecNumber>
    </recommendedName>
    <alternativeName>
        <fullName evidence="8">Acetokinase</fullName>
    </alternativeName>
</protein>
<keyword evidence="5 8" id="KW-0418">Kinase</keyword>
<dbReference type="EC" id="2.7.2.1" evidence="8"/>
<feature type="binding site" evidence="8">
    <location>
        <position position="379"/>
    </location>
    <ligand>
        <name>Mg(2+)</name>
        <dbReference type="ChEBI" id="CHEBI:18420"/>
    </ligand>
</feature>
<keyword evidence="7 8" id="KW-0460">Magnesium</keyword>